<feature type="domain" description="Thioesterase" evidence="2">
    <location>
        <begin position="49"/>
        <end position="116"/>
    </location>
</feature>
<evidence type="ECO:0000313" key="4">
    <source>
        <dbReference type="Proteomes" id="UP000294355"/>
    </source>
</evidence>
<dbReference type="InterPro" id="IPR052723">
    <property type="entry name" value="Acyl-CoA_thioesterase_PaaI"/>
</dbReference>
<dbReference type="SUPFAM" id="SSF54637">
    <property type="entry name" value="Thioesterase/thiol ester dehydrase-isomerase"/>
    <property type="match status" value="1"/>
</dbReference>
<dbReference type="Proteomes" id="UP000294355">
    <property type="component" value="Chromosome"/>
</dbReference>
<evidence type="ECO:0000313" key="3">
    <source>
        <dbReference type="EMBL" id="VAX45213.1"/>
    </source>
</evidence>
<dbReference type="CDD" id="cd03443">
    <property type="entry name" value="PaaI_thioesterase"/>
    <property type="match status" value="1"/>
</dbReference>
<sequence>MSRETFVQKMEITAVDQFAALLGVQVLHRSFDEARCQLNVKDEHMNALGGVHGGVIFSLADIAFAVACNAGDAPYTGLQADIRYMSGAKDKVLFATATKVGSSKKFAHYEVVITDGLNNKTALFTSTCYRLAP</sequence>
<dbReference type="EMBL" id="LS999521">
    <property type="protein sequence ID" value="VAX45213.1"/>
    <property type="molecule type" value="Genomic_DNA"/>
</dbReference>
<name>A0A446ZL45_ACICA</name>
<dbReference type="AlphaFoldDB" id="A0A446ZL45"/>
<reference evidence="3 4" key="1">
    <citation type="submission" date="2018-08" db="EMBL/GenBank/DDBJ databases">
        <authorList>
            <person name="Gonzaga-Molto A."/>
        </authorList>
    </citation>
    <scope>NUCLEOTIDE SEQUENCE [LARGE SCALE GENOMIC DNA]</scope>
    <source>
        <strain evidence="3">Acinetobacter calcoaceticus str. 2117</strain>
    </source>
</reference>
<organism evidence="3 4">
    <name type="scientific">Acinetobacter calcoaceticus</name>
    <dbReference type="NCBI Taxonomy" id="471"/>
    <lineage>
        <taxon>Bacteria</taxon>
        <taxon>Pseudomonadati</taxon>
        <taxon>Pseudomonadota</taxon>
        <taxon>Gammaproteobacteria</taxon>
        <taxon>Moraxellales</taxon>
        <taxon>Moraxellaceae</taxon>
        <taxon>Acinetobacter</taxon>
        <taxon>Acinetobacter calcoaceticus/baumannii complex</taxon>
    </lineage>
</organism>
<dbReference type="Gene3D" id="3.10.129.10">
    <property type="entry name" value="Hotdog Thioesterase"/>
    <property type="match status" value="1"/>
</dbReference>
<dbReference type="InterPro" id="IPR006683">
    <property type="entry name" value="Thioestr_dom"/>
</dbReference>
<keyword evidence="1 3" id="KW-0378">Hydrolase</keyword>
<gene>
    <name evidence="3" type="primary">paaI</name>
    <name evidence="3" type="ORF">AC2117_02404</name>
</gene>
<dbReference type="GO" id="GO:0016289">
    <property type="term" value="F:acyl-CoA hydrolase activity"/>
    <property type="evidence" value="ECO:0007669"/>
    <property type="project" value="UniProtKB-ARBA"/>
</dbReference>
<dbReference type="NCBIfam" id="TIGR00369">
    <property type="entry name" value="unchar_dom_1"/>
    <property type="match status" value="1"/>
</dbReference>
<dbReference type="PANTHER" id="PTHR42856">
    <property type="entry name" value="ACYL-COENZYME A THIOESTERASE PAAI"/>
    <property type="match status" value="1"/>
</dbReference>
<proteinExistence type="predicted"/>
<dbReference type="PANTHER" id="PTHR42856:SF1">
    <property type="entry name" value="ACYL-COENZYME A THIOESTERASE PAAI"/>
    <property type="match status" value="1"/>
</dbReference>
<accession>A0A446ZL45</accession>
<evidence type="ECO:0000256" key="1">
    <source>
        <dbReference type="ARBA" id="ARBA00022801"/>
    </source>
</evidence>
<protein>
    <submittedName>
        <fullName evidence="3">Acyl-coenzyme A thioesterase PaaI</fullName>
        <ecNumber evidence="3">3.1.2.-</ecNumber>
    </submittedName>
</protein>
<dbReference type="Pfam" id="PF03061">
    <property type="entry name" value="4HBT"/>
    <property type="match status" value="1"/>
</dbReference>
<evidence type="ECO:0000259" key="2">
    <source>
        <dbReference type="Pfam" id="PF03061"/>
    </source>
</evidence>
<dbReference type="EC" id="3.1.2.-" evidence="3"/>
<dbReference type="InterPro" id="IPR029069">
    <property type="entry name" value="HotDog_dom_sf"/>
</dbReference>
<dbReference type="InterPro" id="IPR003736">
    <property type="entry name" value="PAAI_dom"/>
</dbReference>